<dbReference type="OrthoDB" id="1564555at2759"/>
<comment type="similarity">
    <text evidence="1">Belongs to the p23/wos2 family.</text>
</comment>
<protein>
    <recommendedName>
        <fullName evidence="3">CS domain-containing protein</fullName>
    </recommendedName>
</protein>
<reference evidence="4 5" key="1">
    <citation type="journal article" date="2013" name="BMC Genomics">
        <title>Reconstruction of the lipid metabolism for the microalga Monoraphidium neglectum from its genome sequence reveals characteristics suitable for biofuel production.</title>
        <authorList>
            <person name="Bogen C."/>
            <person name="Al-Dilaimi A."/>
            <person name="Albersmeier A."/>
            <person name="Wichmann J."/>
            <person name="Grundmann M."/>
            <person name="Rupp O."/>
            <person name="Lauersen K.J."/>
            <person name="Blifernez-Klassen O."/>
            <person name="Kalinowski J."/>
            <person name="Goesmann A."/>
            <person name="Mussgnug J.H."/>
            <person name="Kruse O."/>
        </authorList>
    </citation>
    <scope>NUCLEOTIDE SEQUENCE [LARGE SCALE GENOMIC DNA]</scope>
    <source>
        <strain evidence="4 5">SAG 48.87</strain>
    </source>
</reference>
<feature type="region of interest" description="Disordered" evidence="2">
    <location>
        <begin position="31"/>
        <end position="53"/>
    </location>
</feature>
<dbReference type="GO" id="GO:0005829">
    <property type="term" value="C:cytosol"/>
    <property type="evidence" value="ECO:0007669"/>
    <property type="project" value="TreeGrafter"/>
</dbReference>
<dbReference type="STRING" id="145388.A0A0D2M4J5"/>
<feature type="region of interest" description="Disordered" evidence="2">
    <location>
        <begin position="173"/>
        <end position="222"/>
    </location>
</feature>
<dbReference type="SUPFAM" id="SSF49764">
    <property type="entry name" value="HSP20-like chaperones"/>
    <property type="match status" value="1"/>
</dbReference>
<dbReference type="InterPro" id="IPR007052">
    <property type="entry name" value="CS_dom"/>
</dbReference>
<dbReference type="PANTHER" id="PTHR22932">
    <property type="entry name" value="TELOMERASE-BINDING PROTEIN P23 HSP90 CO-CHAPERONE"/>
    <property type="match status" value="1"/>
</dbReference>
<feature type="compositionally biased region" description="Basic and acidic residues" evidence="2">
    <location>
        <begin position="31"/>
        <end position="40"/>
    </location>
</feature>
<dbReference type="RefSeq" id="XP_013897494.1">
    <property type="nucleotide sequence ID" value="XM_014042040.1"/>
</dbReference>
<dbReference type="GO" id="GO:0051879">
    <property type="term" value="F:Hsp90 protein binding"/>
    <property type="evidence" value="ECO:0007669"/>
    <property type="project" value="InterPro"/>
</dbReference>
<keyword evidence="5" id="KW-1185">Reference proteome</keyword>
<evidence type="ECO:0000256" key="1">
    <source>
        <dbReference type="ARBA" id="ARBA00025733"/>
    </source>
</evidence>
<feature type="domain" description="CS" evidence="3">
    <location>
        <begin position="2"/>
        <end position="96"/>
    </location>
</feature>
<evidence type="ECO:0000313" key="5">
    <source>
        <dbReference type="Proteomes" id="UP000054498"/>
    </source>
</evidence>
<dbReference type="GO" id="GO:0005634">
    <property type="term" value="C:nucleus"/>
    <property type="evidence" value="ECO:0007669"/>
    <property type="project" value="TreeGrafter"/>
</dbReference>
<dbReference type="Gene3D" id="2.60.40.790">
    <property type="match status" value="1"/>
</dbReference>
<dbReference type="GeneID" id="25742364"/>
<dbReference type="KEGG" id="mng:MNEG_9489"/>
<dbReference type="GO" id="GO:0051087">
    <property type="term" value="F:protein-folding chaperone binding"/>
    <property type="evidence" value="ECO:0007669"/>
    <property type="project" value="TreeGrafter"/>
</dbReference>
<dbReference type="GO" id="GO:0051131">
    <property type="term" value="P:chaperone-mediated protein complex assembly"/>
    <property type="evidence" value="ECO:0007669"/>
    <property type="project" value="TreeGrafter"/>
</dbReference>
<dbReference type="FunFam" id="2.60.40.790:FF:000013">
    <property type="entry name" value="Very-long-chain (3R)-3-hydroxyacyl-CoA dehydratase"/>
    <property type="match status" value="1"/>
</dbReference>
<feature type="compositionally biased region" description="Acidic residues" evidence="2">
    <location>
        <begin position="195"/>
        <end position="207"/>
    </location>
</feature>
<dbReference type="PROSITE" id="PS51203">
    <property type="entry name" value="CS"/>
    <property type="match status" value="1"/>
</dbReference>
<dbReference type="Proteomes" id="UP000054498">
    <property type="component" value="Unassembled WGS sequence"/>
</dbReference>
<dbReference type="GO" id="GO:0006457">
    <property type="term" value="P:protein folding"/>
    <property type="evidence" value="ECO:0007669"/>
    <property type="project" value="TreeGrafter"/>
</dbReference>
<accession>A0A0D2M4J5</accession>
<evidence type="ECO:0000259" key="3">
    <source>
        <dbReference type="PROSITE" id="PS51203"/>
    </source>
</evidence>
<feature type="compositionally biased region" description="Polar residues" evidence="2">
    <location>
        <begin position="41"/>
        <end position="53"/>
    </location>
</feature>
<evidence type="ECO:0000313" key="4">
    <source>
        <dbReference type="EMBL" id="KIY98474.1"/>
    </source>
</evidence>
<dbReference type="EMBL" id="KK102173">
    <property type="protein sequence ID" value="KIY98474.1"/>
    <property type="molecule type" value="Genomic_DNA"/>
</dbReference>
<dbReference type="GO" id="GO:0101031">
    <property type="term" value="C:protein folding chaperone complex"/>
    <property type="evidence" value="ECO:0007669"/>
    <property type="project" value="UniProtKB-ARBA"/>
</dbReference>
<dbReference type="PANTHER" id="PTHR22932:SF1">
    <property type="entry name" value="CO-CHAPERONE PROTEIN DAF-41"/>
    <property type="match status" value="1"/>
</dbReference>
<dbReference type="Pfam" id="PF04969">
    <property type="entry name" value="CS"/>
    <property type="match status" value="1"/>
</dbReference>
<sequence length="222" mass="23147">MAKTPNVLWAQRPHCVYLTIDVQDVKEPKLEITSEDDGKQSRLTFSGTASDSGTEYSLDLQLFAGVDKEQSKFNTLPRHIFLVLEKNEEGSWPRLTKESSKGDKHIKVDWDKWVDSDDDAADDIDMSGMSGMGGMGGGMGGPPGGMDFASMLGGMGGGGLGGGGMGGMGGLPPGMDMEKLMASMGGAAGGPGGEGDSDEDDDDDDLPPLEAAEPQPAAAEEK</sequence>
<name>A0A0D2M4J5_9CHLO</name>
<proteinExistence type="inferred from homology"/>
<dbReference type="InterPro" id="IPR008978">
    <property type="entry name" value="HSP20-like_chaperone"/>
</dbReference>
<feature type="compositionally biased region" description="Low complexity" evidence="2">
    <location>
        <begin position="208"/>
        <end position="222"/>
    </location>
</feature>
<dbReference type="InterPro" id="IPR045250">
    <property type="entry name" value="p23-like"/>
</dbReference>
<gene>
    <name evidence="4" type="ORF">MNEG_9489</name>
</gene>
<dbReference type="AlphaFoldDB" id="A0A0D2M4J5"/>
<dbReference type="CDD" id="cd06465">
    <property type="entry name" value="p23_hB-ind1_like"/>
    <property type="match status" value="1"/>
</dbReference>
<evidence type="ECO:0000256" key="2">
    <source>
        <dbReference type="SAM" id="MobiDB-lite"/>
    </source>
</evidence>
<organism evidence="4 5">
    <name type="scientific">Monoraphidium neglectum</name>
    <dbReference type="NCBI Taxonomy" id="145388"/>
    <lineage>
        <taxon>Eukaryota</taxon>
        <taxon>Viridiplantae</taxon>
        <taxon>Chlorophyta</taxon>
        <taxon>core chlorophytes</taxon>
        <taxon>Chlorophyceae</taxon>
        <taxon>CS clade</taxon>
        <taxon>Sphaeropleales</taxon>
        <taxon>Selenastraceae</taxon>
        <taxon>Monoraphidium</taxon>
    </lineage>
</organism>